<evidence type="ECO:0000256" key="1">
    <source>
        <dbReference type="ARBA" id="ARBA00001933"/>
    </source>
</evidence>
<dbReference type="InterPro" id="IPR011780">
    <property type="entry name" value="D_Ser_am_lyase"/>
</dbReference>
<evidence type="ECO:0000256" key="2">
    <source>
        <dbReference type="ARBA" id="ARBA00022898"/>
    </source>
</evidence>
<evidence type="ECO:0000256" key="4">
    <source>
        <dbReference type="HAMAP-Rule" id="MF_01030"/>
    </source>
</evidence>
<comment type="similarity">
    <text evidence="4">Belongs to the serine/threonine dehydratase family. DsdA subfamily.</text>
</comment>
<reference evidence="7" key="1">
    <citation type="submission" date="2017-05" db="EMBL/GenBank/DDBJ databases">
        <authorList>
            <person name="Varghese N."/>
            <person name="Submissions S."/>
        </authorList>
    </citation>
    <scope>NUCLEOTIDE SEQUENCE</scope>
    <source>
        <strain evidence="7">Su22</strain>
    </source>
</reference>
<dbReference type="InterPro" id="IPR050147">
    <property type="entry name" value="Ser/Thr_Dehydratase"/>
</dbReference>
<proteinExistence type="inferred from homology"/>
<organism evidence="7 8">
    <name type="scientific">Anoxynatronum buryatiense</name>
    <dbReference type="NCBI Taxonomy" id="489973"/>
    <lineage>
        <taxon>Bacteria</taxon>
        <taxon>Bacillati</taxon>
        <taxon>Bacillota</taxon>
        <taxon>Clostridia</taxon>
        <taxon>Eubacteriales</taxon>
        <taxon>Clostridiaceae</taxon>
        <taxon>Anoxynatronum</taxon>
    </lineage>
</organism>
<dbReference type="GO" id="GO:0008721">
    <property type="term" value="F:D-serine ammonia-lyase activity"/>
    <property type="evidence" value="ECO:0007669"/>
    <property type="project" value="UniProtKB-EC"/>
</dbReference>
<keyword evidence="2 4" id="KW-0663">Pyridoxal phosphate</keyword>
<dbReference type="Proteomes" id="UP001158066">
    <property type="component" value="Unassembled WGS sequence"/>
</dbReference>
<name>A0AA45WVG1_9CLOT</name>
<dbReference type="HAMAP" id="MF_01030">
    <property type="entry name" value="D_Ser_dehydrat"/>
    <property type="match status" value="1"/>
</dbReference>
<dbReference type="SUPFAM" id="SSF53686">
    <property type="entry name" value="Tryptophan synthase beta subunit-like PLP-dependent enzymes"/>
    <property type="match status" value="1"/>
</dbReference>
<feature type="modified residue" description="N6-(pyridoxal phosphate)lysine" evidence="4">
    <location>
        <position position="119"/>
    </location>
</feature>
<dbReference type="EMBL" id="FXUF01000004">
    <property type="protein sequence ID" value="SMP51896.1"/>
    <property type="molecule type" value="Genomic_DNA"/>
</dbReference>
<dbReference type="PROSITE" id="PS00165">
    <property type="entry name" value="DEHYDRATASE_SER_THR"/>
    <property type="match status" value="1"/>
</dbReference>
<feature type="compositionally biased region" description="Low complexity" evidence="5">
    <location>
        <begin position="444"/>
        <end position="458"/>
    </location>
</feature>
<gene>
    <name evidence="4" type="primary">dsdA</name>
    <name evidence="7" type="ORF">SAMN06296020_104148</name>
</gene>
<dbReference type="NCBIfam" id="NF002823">
    <property type="entry name" value="PRK02991.1"/>
    <property type="match status" value="1"/>
</dbReference>
<dbReference type="InterPro" id="IPR001926">
    <property type="entry name" value="TrpB-like_PALP"/>
</dbReference>
<keyword evidence="3 4" id="KW-0456">Lyase</keyword>
<dbReference type="GO" id="GO:0009097">
    <property type="term" value="P:isoleucine biosynthetic process"/>
    <property type="evidence" value="ECO:0007669"/>
    <property type="project" value="TreeGrafter"/>
</dbReference>
<feature type="domain" description="Tryptophan synthase beta chain-like PALP" evidence="6">
    <location>
        <begin position="75"/>
        <end position="394"/>
    </location>
</feature>
<sequence>MILGKTREQWLEAIPLLKPLTEAAPFWWLNPNRISTARALPDLPLQMADVMAASRRLDRFAPYLAQVFPELKVSEGIIESPLRAIPRMQREGETFFKTSLPGQLWLKLDSHLPVSGSIKARGGIYEVLAHAETLALHGGLLHPDDDYRVLDTPPARAFFSQHCIEVGSTGNLGLSIGLMGARMGFRVTVHMSQDAREWKKDLLRERGVTVREYASDYSLAVASGRRESALNPVSYFVDDENSQSLFLGYTVAALRLQQQFQEVGITVNAEHPLMVYLPCGVGGGPGGVAFGLKMVFGDHVHCFFAEPTHSPAVLLGLLTEAHDAVCVQDFGLDNRTAADGLAVGRPSGLVCTMMKPLLTGAYTVPDEMLFQLLGLLNETEELQLEPSALAGMPGPFQLMGLPETTQWLTEQGLQEKMHQAAHLVWATGGSMVPASEMAGYLAKAAETSPATSATSPTSFKRTPNIKDH</sequence>
<evidence type="ECO:0000256" key="3">
    <source>
        <dbReference type="ARBA" id="ARBA00023239"/>
    </source>
</evidence>
<comment type="cofactor">
    <cofactor evidence="1 4">
        <name>pyridoxal 5'-phosphate</name>
        <dbReference type="ChEBI" id="CHEBI:597326"/>
    </cofactor>
</comment>
<dbReference type="Gene3D" id="3.40.50.1100">
    <property type="match status" value="2"/>
</dbReference>
<accession>A0AA45WVG1</accession>
<dbReference type="InterPro" id="IPR000634">
    <property type="entry name" value="Ser/Thr_deHydtase_PyrdxlP-BS"/>
</dbReference>
<dbReference type="GO" id="GO:0030170">
    <property type="term" value="F:pyridoxal phosphate binding"/>
    <property type="evidence" value="ECO:0007669"/>
    <property type="project" value="InterPro"/>
</dbReference>
<keyword evidence="8" id="KW-1185">Reference proteome</keyword>
<comment type="catalytic activity">
    <reaction evidence="4">
        <text>D-serine = pyruvate + NH4(+)</text>
        <dbReference type="Rhea" id="RHEA:13977"/>
        <dbReference type="ChEBI" id="CHEBI:15361"/>
        <dbReference type="ChEBI" id="CHEBI:28938"/>
        <dbReference type="ChEBI" id="CHEBI:35247"/>
        <dbReference type="EC" id="4.3.1.18"/>
    </reaction>
</comment>
<comment type="caution">
    <text evidence="7">The sequence shown here is derived from an EMBL/GenBank/DDBJ whole genome shotgun (WGS) entry which is preliminary data.</text>
</comment>
<evidence type="ECO:0000313" key="7">
    <source>
        <dbReference type="EMBL" id="SMP51896.1"/>
    </source>
</evidence>
<dbReference type="RefSeq" id="WP_283408820.1">
    <property type="nucleotide sequence ID" value="NZ_FXUF01000004.1"/>
</dbReference>
<dbReference type="AlphaFoldDB" id="A0AA45WVG1"/>
<dbReference type="Pfam" id="PF00291">
    <property type="entry name" value="PALP"/>
    <property type="match status" value="1"/>
</dbReference>
<evidence type="ECO:0000256" key="5">
    <source>
        <dbReference type="SAM" id="MobiDB-lite"/>
    </source>
</evidence>
<dbReference type="GO" id="GO:0016836">
    <property type="term" value="F:hydro-lyase activity"/>
    <property type="evidence" value="ECO:0007669"/>
    <property type="project" value="UniProtKB-UniRule"/>
</dbReference>
<protein>
    <recommendedName>
        <fullName evidence="4">Probable D-serine dehydratase</fullName>
        <ecNumber evidence="4">4.3.1.18</ecNumber>
    </recommendedName>
    <alternativeName>
        <fullName evidence="4">D-serine deaminase</fullName>
        <shortName evidence="4">DSD</shortName>
    </alternativeName>
</protein>
<dbReference type="NCBIfam" id="TIGR02035">
    <property type="entry name" value="D_Ser_am_lyase"/>
    <property type="match status" value="1"/>
</dbReference>
<dbReference type="InterPro" id="IPR036052">
    <property type="entry name" value="TrpB-like_PALP_sf"/>
</dbReference>
<dbReference type="EC" id="4.3.1.18" evidence="4"/>
<dbReference type="PANTHER" id="PTHR48078:SF9">
    <property type="entry name" value="D-SERINE DEHYDRATASE"/>
    <property type="match status" value="1"/>
</dbReference>
<evidence type="ECO:0000313" key="8">
    <source>
        <dbReference type="Proteomes" id="UP001158066"/>
    </source>
</evidence>
<evidence type="ECO:0000259" key="6">
    <source>
        <dbReference type="Pfam" id="PF00291"/>
    </source>
</evidence>
<feature type="region of interest" description="Disordered" evidence="5">
    <location>
        <begin position="444"/>
        <end position="468"/>
    </location>
</feature>
<dbReference type="PANTHER" id="PTHR48078">
    <property type="entry name" value="THREONINE DEHYDRATASE, MITOCHONDRIAL-RELATED"/>
    <property type="match status" value="1"/>
</dbReference>
<dbReference type="GO" id="GO:0036088">
    <property type="term" value="P:D-serine catabolic process"/>
    <property type="evidence" value="ECO:0007669"/>
    <property type="project" value="TreeGrafter"/>
</dbReference>